<feature type="compositionally biased region" description="Basic and acidic residues" evidence="1">
    <location>
        <begin position="23"/>
        <end position="39"/>
    </location>
</feature>
<evidence type="ECO:0000256" key="1">
    <source>
        <dbReference type="SAM" id="MobiDB-lite"/>
    </source>
</evidence>
<comment type="caution">
    <text evidence="2">The sequence shown here is derived from an EMBL/GenBank/DDBJ whole genome shotgun (WGS) entry which is preliminary data.</text>
</comment>
<sequence>MSSHSHEDTSERSMSATAPSSKVEGDKAEKEEKPRVNELELRAKSMEAVEVSVADRMAILEGMLAARKNGDNIKYDAGILLDAVARAYK</sequence>
<name>A0A2T7A0A3_TUBBO</name>
<proteinExistence type="predicted"/>
<reference evidence="2 3" key="1">
    <citation type="submission" date="2017-04" db="EMBL/GenBank/DDBJ databases">
        <title>Draft genome sequence of Tuber borchii Vittad., a whitish edible truffle.</title>
        <authorList>
            <consortium name="DOE Joint Genome Institute"/>
            <person name="Murat C."/>
            <person name="Kuo A."/>
            <person name="Barry K.W."/>
            <person name="Clum A."/>
            <person name="Dockter R.B."/>
            <person name="Fauchery L."/>
            <person name="Iotti M."/>
            <person name="Kohler A."/>
            <person name="Labutti K."/>
            <person name="Lindquist E.A."/>
            <person name="Lipzen A."/>
            <person name="Ohm R.A."/>
            <person name="Wang M."/>
            <person name="Grigoriev I.V."/>
            <person name="Zambonelli A."/>
            <person name="Martin F.M."/>
        </authorList>
    </citation>
    <scope>NUCLEOTIDE SEQUENCE [LARGE SCALE GENOMIC DNA]</scope>
    <source>
        <strain evidence="2 3">Tbo3840</strain>
    </source>
</reference>
<keyword evidence="3" id="KW-1185">Reference proteome</keyword>
<evidence type="ECO:0000313" key="3">
    <source>
        <dbReference type="Proteomes" id="UP000244722"/>
    </source>
</evidence>
<accession>A0A2T7A0A3</accession>
<evidence type="ECO:0000313" key="2">
    <source>
        <dbReference type="EMBL" id="PUU81130.1"/>
    </source>
</evidence>
<organism evidence="2 3">
    <name type="scientific">Tuber borchii</name>
    <name type="common">White truffle</name>
    <dbReference type="NCBI Taxonomy" id="42251"/>
    <lineage>
        <taxon>Eukaryota</taxon>
        <taxon>Fungi</taxon>
        <taxon>Dikarya</taxon>
        <taxon>Ascomycota</taxon>
        <taxon>Pezizomycotina</taxon>
        <taxon>Pezizomycetes</taxon>
        <taxon>Pezizales</taxon>
        <taxon>Tuberaceae</taxon>
        <taxon>Tuber</taxon>
    </lineage>
</organism>
<gene>
    <name evidence="2" type="ORF">B9Z19DRAFT_1122553</name>
</gene>
<feature type="region of interest" description="Disordered" evidence="1">
    <location>
        <begin position="1"/>
        <end position="39"/>
    </location>
</feature>
<dbReference type="Proteomes" id="UP000244722">
    <property type="component" value="Unassembled WGS sequence"/>
</dbReference>
<protein>
    <submittedName>
        <fullName evidence="2">Uncharacterized protein</fullName>
    </submittedName>
</protein>
<dbReference type="AlphaFoldDB" id="A0A2T7A0A3"/>
<feature type="compositionally biased region" description="Basic and acidic residues" evidence="1">
    <location>
        <begin position="1"/>
        <end position="11"/>
    </location>
</feature>
<dbReference type="EMBL" id="NESQ01000050">
    <property type="protein sequence ID" value="PUU81130.1"/>
    <property type="molecule type" value="Genomic_DNA"/>
</dbReference>